<evidence type="ECO:0008006" key="3">
    <source>
        <dbReference type="Google" id="ProtNLM"/>
    </source>
</evidence>
<organism evidence="2">
    <name type="scientific">marine sediment metagenome</name>
    <dbReference type="NCBI Taxonomy" id="412755"/>
    <lineage>
        <taxon>unclassified sequences</taxon>
        <taxon>metagenomes</taxon>
        <taxon>ecological metagenomes</taxon>
    </lineage>
</organism>
<protein>
    <recommendedName>
        <fullName evidence="3">Ribbon-helix-helix protein CopG domain-containing protein</fullName>
    </recommendedName>
</protein>
<dbReference type="AlphaFoldDB" id="A0A0F9R962"/>
<evidence type="ECO:0000313" key="2">
    <source>
        <dbReference type="EMBL" id="KKN45897.1"/>
    </source>
</evidence>
<proteinExistence type="predicted"/>
<gene>
    <name evidence="2" type="ORF">LCGC14_0678440</name>
</gene>
<sequence>MAPQQNENTEPGTADERNPRITFALRPEDWEQLDRVAKARRSSVSQLCREIVGAALDAGYANA</sequence>
<reference evidence="2" key="1">
    <citation type="journal article" date="2015" name="Nature">
        <title>Complex archaea that bridge the gap between prokaryotes and eukaryotes.</title>
        <authorList>
            <person name="Spang A."/>
            <person name="Saw J.H."/>
            <person name="Jorgensen S.L."/>
            <person name="Zaremba-Niedzwiedzka K."/>
            <person name="Martijn J."/>
            <person name="Lind A.E."/>
            <person name="van Eijk R."/>
            <person name="Schleper C."/>
            <person name="Guy L."/>
            <person name="Ettema T.J."/>
        </authorList>
    </citation>
    <scope>NUCLEOTIDE SEQUENCE</scope>
</reference>
<name>A0A0F9R962_9ZZZZ</name>
<feature type="compositionally biased region" description="Polar residues" evidence="1">
    <location>
        <begin position="1"/>
        <end position="11"/>
    </location>
</feature>
<feature type="region of interest" description="Disordered" evidence="1">
    <location>
        <begin position="1"/>
        <end position="22"/>
    </location>
</feature>
<dbReference type="EMBL" id="LAZR01001360">
    <property type="protein sequence ID" value="KKN45897.1"/>
    <property type="molecule type" value="Genomic_DNA"/>
</dbReference>
<evidence type="ECO:0000256" key="1">
    <source>
        <dbReference type="SAM" id="MobiDB-lite"/>
    </source>
</evidence>
<accession>A0A0F9R962</accession>
<comment type="caution">
    <text evidence="2">The sequence shown here is derived from an EMBL/GenBank/DDBJ whole genome shotgun (WGS) entry which is preliminary data.</text>
</comment>